<feature type="region of interest" description="Disordered" evidence="1">
    <location>
        <begin position="1"/>
        <end position="606"/>
    </location>
</feature>
<feature type="region of interest" description="Disordered" evidence="1">
    <location>
        <begin position="832"/>
        <end position="1125"/>
    </location>
</feature>
<feature type="compositionally biased region" description="Low complexity" evidence="1">
    <location>
        <begin position="145"/>
        <end position="159"/>
    </location>
</feature>
<dbReference type="Proteomes" id="UP000717696">
    <property type="component" value="Unassembled WGS sequence"/>
</dbReference>
<dbReference type="Gene3D" id="3.40.50.150">
    <property type="entry name" value="Vaccinia Virus protein VP39"/>
    <property type="match status" value="1"/>
</dbReference>
<gene>
    <name evidence="2" type="ORF">B0J13DRAFT_58011</name>
</gene>
<feature type="region of interest" description="Disordered" evidence="1">
    <location>
        <begin position="625"/>
        <end position="728"/>
    </location>
</feature>
<feature type="compositionally biased region" description="Basic and acidic residues" evidence="1">
    <location>
        <begin position="1006"/>
        <end position="1022"/>
    </location>
</feature>
<reference evidence="2" key="1">
    <citation type="journal article" date="2021" name="Nat. Commun.">
        <title>Genetic determinants of endophytism in the Arabidopsis root mycobiome.</title>
        <authorList>
            <person name="Mesny F."/>
            <person name="Miyauchi S."/>
            <person name="Thiergart T."/>
            <person name="Pickel B."/>
            <person name="Atanasova L."/>
            <person name="Karlsson M."/>
            <person name="Huettel B."/>
            <person name="Barry K.W."/>
            <person name="Haridas S."/>
            <person name="Chen C."/>
            <person name="Bauer D."/>
            <person name="Andreopoulos W."/>
            <person name="Pangilinan J."/>
            <person name="LaButti K."/>
            <person name="Riley R."/>
            <person name="Lipzen A."/>
            <person name="Clum A."/>
            <person name="Drula E."/>
            <person name="Henrissat B."/>
            <person name="Kohler A."/>
            <person name="Grigoriev I.V."/>
            <person name="Martin F.M."/>
            <person name="Hacquard S."/>
        </authorList>
    </citation>
    <scope>NUCLEOTIDE SEQUENCE</scope>
    <source>
        <strain evidence="2">MPI-CAGE-AT-0021</strain>
    </source>
</reference>
<feature type="region of interest" description="Disordered" evidence="1">
    <location>
        <begin position="1406"/>
        <end position="1443"/>
    </location>
</feature>
<evidence type="ECO:0000313" key="2">
    <source>
        <dbReference type="EMBL" id="KAH7141364.1"/>
    </source>
</evidence>
<feature type="compositionally biased region" description="Pro residues" evidence="1">
    <location>
        <begin position="358"/>
        <end position="368"/>
    </location>
</feature>
<dbReference type="InterPro" id="IPR029063">
    <property type="entry name" value="SAM-dependent_MTases_sf"/>
</dbReference>
<feature type="compositionally biased region" description="Polar residues" evidence="1">
    <location>
        <begin position="466"/>
        <end position="491"/>
    </location>
</feature>
<organism evidence="2 3">
    <name type="scientific">Dactylonectria estremocensis</name>
    <dbReference type="NCBI Taxonomy" id="1079267"/>
    <lineage>
        <taxon>Eukaryota</taxon>
        <taxon>Fungi</taxon>
        <taxon>Dikarya</taxon>
        <taxon>Ascomycota</taxon>
        <taxon>Pezizomycotina</taxon>
        <taxon>Sordariomycetes</taxon>
        <taxon>Hypocreomycetidae</taxon>
        <taxon>Hypocreales</taxon>
        <taxon>Nectriaceae</taxon>
        <taxon>Dactylonectria</taxon>
    </lineage>
</organism>
<feature type="compositionally biased region" description="Low complexity" evidence="1">
    <location>
        <begin position="328"/>
        <end position="341"/>
    </location>
</feature>
<feature type="compositionally biased region" description="Pro residues" evidence="1">
    <location>
        <begin position="850"/>
        <end position="861"/>
    </location>
</feature>
<comment type="caution">
    <text evidence="2">The sequence shown here is derived from an EMBL/GenBank/DDBJ whole genome shotgun (WGS) entry which is preliminary data.</text>
</comment>
<feature type="compositionally biased region" description="Basic residues" evidence="1">
    <location>
        <begin position="758"/>
        <end position="770"/>
    </location>
</feature>
<evidence type="ECO:0000313" key="3">
    <source>
        <dbReference type="Proteomes" id="UP000717696"/>
    </source>
</evidence>
<feature type="compositionally biased region" description="Polar residues" evidence="1">
    <location>
        <begin position="717"/>
        <end position="728"/>
    </location>
</feature>
<feature type="region of interest" description="Disordered" evidence="1">
    <location>
        <begin position="1162"/>
        <end position="1195"/>
    </location>
</feature>
<sequence>MDFVRSGSGLPTRSVEGTARTRRIGDPRNTLSPPRPLNLTRTGKESDIPRTIPKPSLSSGSRPVSRVPQPSTRRPSIPQPSARPSLDGQTRTWTSSSTISSSRSSTKPRGGSGSSSSARSIDTTSKPAPNVLRRKKSSFSGGIASPSTESPRTSSSSSRPRSRGITDPAFGIHMDRSLTHSPAEIQVAEVGQVHKSGMSQVIYPELDRYRDVRRPSNSSDTNLDVPFRIATHDLPPPTPASLLFSGTSGSPSTRFSESPGPGPYSRDTTPTSIASQSPGFVTSFRGNQIKPRLNSPSYTRPPVTRRRAGSIPNEVDCFTADPHGLAAVRESLNSSSSNSTVRESDRTMKKEKIKRQHLPPPPPSPPPRKSSHKFSHSGDESSPSKSLRKVSQSAMATPSPERIARPTTAQTNSSPRTNPPTRPSRAGAPDIQSQLFGPVPIIHSNLSTQSLPTERRGSDVGISSPLPRTSNQLSESDRVASTSRLPTGGETSSRSRSRLNADPKKVSNTELPRVTRTPSPNVASSFTRFAFFGRKKATAEPQAEKKEKDKKKAVVRKGPVAGTGHEGYGRIGSARRRSGGSISNIPRGSPGTQSSQDNVSSNDPFLADRMNPVIISGGAVVENRNASSELSRTESYQNLSHSQSKQSSDSLSSSQQGARNTLWPSPMSRTPNPAFGSRRPSDSSDSEGVTMRSTIAFRRSVQRLRSSPDDPLRLPQPINTSETSASPMTSFDMSVMSDESHFELQREISVDAKPAHPTPKKLTKRSRSPRKWNLFGRSQNAQNSKRNEPVAATVKVVEKKPVAFYAMMDSSEQDDSEPMDVQEVLRRADVYGRSSSNSGTPDITLGTPEIPQPAIPQPAIPQPAIRTLPQPEQQTRRDRTKSISKARPSVQPAPQIRSAPQILVASSVSAERAGRRSRLPQVGRIPKVVSNRSDHLSPKSFSRPFRASLVSPPRSDAYDIEPIAKGPSPPKSSTPVPDLTMEGSTIGSRSNISSHASNSGISPELNRPDKEFLAFSPRKDSHGTICTSSSSCSAVPSFSGATAVIPNASDPPAEDEVWDEYNDLLGEDHANGPKSASSSKGTPFHLETYQSKLAKEKPMESPTIVFDHRKASTQSKETTGSSTYSADMTERIKAAFQPHPSPSTPFSISEFVAGYRSRTCSAEVSEEVSDSRRSSRSSRRDRKSDASTSSDDSSPLAQVNLRVGSMTVSKWLTFGHVLFSDVRHELVPVEGSLKRHSILVVDGLGNDDWSFYAAETYPAATFFNLSPRAPLPADLQTGSSFPLSPPNHHQIQYVSHLEKFPFAPQSFTAVVYRFPVAAPEAYYRNILTEARRVLKPGGYIELSILDVDLNNMGNRGRRVVRRLKERVNEKTPDTNLASTADLIVRLLGKVGFSTIKAARVGVPAASSVTRSEKIPQTKNPEEKKKDQPSLAEMMSDNGPLADEGITRMVGRVGRWWYTRCYENAAENPSGKSIWTDRALLSECEELGTSLKLTVCCARAPDRITSF</sequence>
<feature type="compositionally biased region" description="Polar residues" evidence="1">
    <location>
        <begin position="244"/>
        <end position="256"/>
    </location>
</feature>
<accession>A0A9P9J4Y9</accession>
<feature type="compositionally biased region" description="Polar residues" evidence="1">
    <location>
        <begin position="657"/>
        <end position="671"/>
    </location>
</feature>
<feature type="compositionally biased region" description="Basic and acidic residues" evidence="1">
    <location>
        <begin position="205"/>
        <end position="214"/>
    </location>
</feature>
<feature type="compositionally biased region" description="Basic and acidic residues" evidence="1">
    <location>
        <begin position="1410"/>
        <end position="1427"/>
    </location>
</feature>
<feature type="compositionally biased region" description="Low complexity" evidence="1">
    <location>
        <begin position="579"/>
        <end position="591"/>
    </location>
</feature>
<feature type="compositionally biased region" description="Low complexity" evidence="1">
    <location>
        <begin position="1028"/>
        <end position="1039"/>
    </location>
</feature>
<feature type="compositionally biased region" description="Low complexity" evidence="1">
    <location>
        <begin position="640"/>
        <end position="656"/>
    </location>
</feature>
<dbReference type="SUPFAM" id="SSF53335">
    <property type="entry name" value="S-adenosyl-L-methionine-dependent methyltransferases"/>
    <property type="match status" value="1"/>
</dbReference>
<keyword evidence="3" id="KW-1185">Reference proteome</keyword>
<feature type="compositionally biased region" description="Acidic residues" evidence="1">
    <location>
        <begin position="1052"/>
        <end position="1062"/>
    </location>
</feature>
<evidence type="ECO:0000256" key="1">
    <source>
        <dbReference type="SAM" id="MobiDB-lite"/>
    </source>
</evidence>
<feature type="region of interest" description="Disordered" evidence="1">
    <location>
        <begin position="748"/>
        <end position="790"/>
    </location>
</feature>
<dbReference type="EMBL" id="JAGMUU010000012">
    <property type="protein sequence ID" value="KAH7141364.1"/>
    <property type="molecule type" value="Genomic_DNA"/>
</dbReference>
<feature type="compositionally biased region" description="Low complexity" evidence="1">
    <location>
        <begin position="90"/>
        <end position="125"/>
    </location>
</feature>
<protein>
    <recommendedName>
        <fullName evidence="4">Methyltransferase type 11 domain-containing protein</fullName>
    </recommendedName>
</protein>
<proteinExistence type="predicted"/>
<feature type="compositionally biased region" description="Polar residues" evidence="1">
    <location>
        <begin position="1112"/>
        <end position="1125"/>
    </location>
</feature>
<feature type="compositionally biased region" description="Polar residues" evidence="1">
    <location>
        <begin position="56"/>
        <end position="74"/>
    </location>
</feature>
<feature type="compositionally biased region" description="Polar residues" evidence="1">
    <location>
        <begin position="625"/>
        <end position="639"/>
    </location>
</feature>
<evidence type="ECO:0008006" key="4">
    <source>
        <dbReference type="Google" id="ProtNLM"/>
    </source>
</evidence>
<feature type="compositionally biased region" description="Polar residues" evidence="1">
    <location>
        <begin position="592"/>
        <end position="603"/>
    </location>
</feature>
<feature type="compositionally biased region" description="Polar residues" evidence="1">
    <location>
        <begin position="380"/>
        <end position="396"/>
    </location>
</feature>
<feature type="compositionally biased region" description="Polar residues" evidence="1">
    <location>
        <begin position="266"/>
        <end position="286"/>
    </location>
</feature>
<feature type="compositionally biased region" description="Basic and acidic residues" evidence="1">
    <location>
        <begin position="542"/>
        <end position="552"/>
    </location>
</feature>
<name>A0A9P9J4Y9_9HYPO</name>
<feature type="compositionally biased region" description="Low complexity" evidence="1">
    <location>
        <begin position="986"/>
        <end position="1002"/>
    </location>
</feature>
<feature type="compositionally biased region" description="Polar residues" evidence="1">
    <location>
        <begin position="508"/>
        <end position="527"/>
    </location>
</feature>
<dbReference type="OrthoDB" id="5382952at2759"/>
<dbReference type="CDD" id="cd02440">
    <property type="entry name" value="AdoMet_MTases"/>
    <property type="match status" value="1"/>
</dbReference>